<reference evidence="2 3" key="1">
    <citation type="submission" date="2018-09" db="EMBL/GenBank/DDBJ databases">
        <title>Paenibacillus aracenensis nov. sp. isolated from a cave in southern Spain.</title>
        <authorList>
            <person name="Jurado V."/>
            <person name="Gutierrez-Patricio S."/>
            <person name="Gonzalez-Pimentel J.L."/>
            <person name="Miller A.Z."/>
            <person name="Laiz L."/>
            <person name="Saiz-Jimenez C."/>
        </authorList>
    </citation>
    <scope>NUCLEOTIDE SEQUENCE [LARGE SCALE GENOMIC DNA]</scope>
    <source>
        <strain evidence="2 3">JCM 19203</strain>
    </source>
</reference>
<dbReference type="Proteomes" id="UP000267798">
    <property type="component" value="Unassembled WGS sequence"/>
</dbReference>
<evidence type="ECO:0000313" key="3">
    <source>
        <dbReference type="Proteomes" id="UP000267798"/>
    </source>
</evidence>
<dbReference type="AlphaFoldDB" id="A0A3A6PBR8"/>
<sequence length="155" mass="17458">MSDTYILNLFADLRKQILSVITGMSKVQIEHIPKGFNNNLHWQIGHVLTITDDLIFEFSGVGARMPQHYRTYFASGTSPSSWPEQPPGIDTLLKELENQMVEIGKKYDGRLAQPVADENNFLQASVIGELFHVLIAHESTHLGMIIAMSKVLQHE</sequence>
<organism evidence="2 3">
    <name type="scientific">Paenibacillus pinisoli</name>
    <dbReference type="NCBI Taxonomy" id="1276110"/>
    <lineage>
        <taxon>Bacteria</taxon>
        <taxon>Bacillati</taxon>
        <taxon>Bacillota</taxon>
        <taxon>Bacilli</taxon>
        <taxon>Bacillales</taxon>
        <taxon>Paenibacillaceae</taxon>
        <taxon>Paenibacillus</taxon>
    </lineage>
</organism>
<gene>
    <name evidence="2" type="ORF">D3P09_17740</name>
</gene>
<dbReference type="RefSeq" id="WP_120112704.1">
    <property type="nucleotide sequence ID" value="NZ_QXQB01000004.1"/>
</dbReference>
<keyword evidence="3" id="KW-1185">Reference proteome</keyword>
<accession>A0A3A6PBR8</accession>
<feature type="domain" description="DinB-like" evidence="1">
    <location>
        <begin position="11"/>
        <end position="145"/>
    </location>
</feature>
<dbReference type="OrthoDB" id="4295522at2"/>
<evidence type="ECO:0000259" key="1">
    <source>
        <dbReference type="Pfam" id="PF12867"/>
    </source>
</evidence>
<evidence type="ECO:0000313" key="2">
    <source>
        <dbReference type="EMBL" id="RJX37927.1"/>
    </source>
</evidence>
<dbReference type="Pfam" id="PF12867">
    <property type="entry name" value="DinB_2"/>
    <property type="match status" value="1"/>
</dbReference>
<dbReference type="SUPFAM" id="SSF109854">
    <property type="entry name" value="DinB/YfiT-like putative metalloenzymes"/>
    <property type="match status" value="1"/>
</dbReference>
<dbReference type="InterPro" id="IPR024775">
    <property type="entry name" value="DinB-like"/>
</dbReference>
<dbReference type="InterPro" id="IPR034660">
    <property type="entry name" value="DinB/YfiT-like"/>
</dbReference>
<protein>
    <submittedName>
        <fullName evidence="2">DinB family protein</fullName>
    </submittedName>
</protein>
<dbReference type="Gene3D" id="1.20.120.450">
    <property type="entry name" value="dinb family like domain"/>
    <property type="match status" value="1"/>
</dbReference>
<proteinExistence type="predicted"/>
<comment type="caution">
    <text evidence="2">The sequence shown here is derived from an EMBL/GenBank/DDBJ whole genome shotgun (WGS) entry which is preliminary data.</text>
</comment>
<name>A0A3A6PBR8_9BACL</name>
<dbReference type="EMBL" id="QXQB01000004">
    <property type="protein sequence ID" value="RJX37927.1"/>
    <property type="molecule type" value="Genomic_DNA"/>
</dbReference>